<name>A0ABT0UGZ4_9BACT</name>
<protein>
    <submittedName>
        <fullName evidence="1">IS256 family transposase</fullName>
    </submittedName>
</protein>
<dbReference type="EMBL" id="JAMQBK010000142">
    <property type="protein sequence ID" value="MCM2375221.1"/>
    <property type="molecule type" value="Genomic_DNA"/>
</dbReference>
<evidence type="ECO:0000313" key="1">
    <source>
        <dbReference type="EMBL" id="MCM2375221.1"/>
    </source>
</evidence>
<proteinExistence type="predicted"/>
<organism evidence="1 2">
    <name type="scientific">Aporhodopirellula aestuarii</name>
    <dbReference type="NCBI Taxonomy" id="2950107"/>
    <lineage>
        <taxon>Bacteria</taxon>
        <taxon>Pseudomonadati</taxon>
        <taxon>Planctomycetota</taxon>
        <taxon>Planctomycetia</taxon>
        <taxon>Pirellulales</taxon>
        <taxon>Pirellulaceae</taxon>
        <taxon>Aporhodopirellula</taxon>
    </lineage>
</organism>
<evidence type="ECO:0000313" key="2">
    <source>
        <dbReference type="Proteomes" id="UP001202961"/>
    </source>
</evidence>
<keyword evidence="2" id="KW-1185">Reference proteome</keyword>
<dbReference type="Proteomes" id="UP001202961">
    <property type="component" value="Unassembled WGS sequence"/>
</dbReference>
<comment type="caution">
    <text evidence="1">The sequence shown here is derived from an EMBL/GenBank/DDBJ whole genome shotgun (WGS) entry which is preliminary data.</text>
</comment>
<accession>A0ABT0UGZ4</accession>
<sequence>MLKVERWSPGGQNLPFAIFQFSSAATDGETIMNEVSLLQSLGQVSASETGEVFRDFIRGHVREMISEVMAA</sequence>
<feature type="non-terminal residue" evidence="1">
    <location>
        <position position="71"/>
    </location>
</feature>
<reference evidence="1 2" key="1">
    <citation type="journal article" date="2022" name="Syst. Appl. Microbiol.">
        <title>Rhodopirellula aestuarii sp. nov., a novel member of the genus Rhodopirellula isolated from brackish sediments collected in the Tagus River estuary, Portugal.</title>
        <authorList>
            <person name="Vitorino I.R."/>
            <person name="Klimek D."/>
            <person name="Calusinska M."/>
            <person name="Lobo-da-Cunha A."/>
            <person name="Vasconcelos V."/>
            <person name="Lage O.M."/>
        </authorList>
    </citation>
    <scope>NUCLEOTIDE SEQUENCE [LARGE SCALE GENOMIC DNA]</scope>
    <source>
        <strain evidence="1 2">ICT_H3.1</strain>
    </source>
</reference>
<gene>
    <name evidence="1" type="ORF">NB063_31755</name>
</gene>